<dbReference type="Proteomes" id="UP000041254">
    <property type="component" value="Unassembled WGS sequence"/>
</dbReference>
<evidence type="ECO:0000313" key="2">
    <source>
        <dbReference type="EMBL" id="CEM39001.1"/>
    </source>
</evidence>
<feature type="compositionally biased region" description="Low complexity" evidence="1">
    <location>
        <begin position="54"/>
        <end position="66"/>
    </location>
</feature>
<evidence type="ECO:0000256" key="1">
    <source>
        <dbReference type="SAM" id="MobiDB-lite"/>
    </source>
</evidence>
<dbReference type="InParanoid" id="A0A0G4H5D6"/>
<sequence length="81" mass="8447">MLKCCAYRRSERQEAWQAINSLMGGATSPMLLDRTAAADPQLIRNLFEPLPPGTATIAAPAATATPSAPPTASPVSQVQPA</sequence>
<name>A0A0G4H5D6_VITBC</name>
<dbReference type="AlphaFoldDB" id="A0A0G4H5D6"/>
<keyword evidence="3" id="KW-1185">Reference proteome</keyword>
<reference evidence="2 3" key="1">
    <citation type="submission" date="2014-11" db="EMBL/GenBank/DDBJ databases">
        <authorList>
            <person name="Zhu J."/>
            <person name="Qi W."/>
            <person name="Song R."/>
        </authorList>
    </citation>
    <scope>NUCLEOTIDE SEQUENCE [LARGE SCALE GENOMIC DNA]</scope>
</reference>
<dbReference type="VEuPathDB" id="CryptoDB:Vbra_10643"/>
<dbReference type="EMBL" id="CDMY01001019">
    <property type="protein sequence ID" value="CEM39001.1"/>
    <property type="molecule type" value="Genomic_DNA"/>
</dbReference>
<protein>
    <submittedName>
        <fullName evidence="2">Uncharacterized protein</fullName>
    </submittedName>
</protein>
<organism evidence="2 3">
    <name type="scientific">Vitrella brassicaformis (strain CCMP3155)</name>
    <dbReference type="NCBI Taxonomy" id="1169540"/>
    <lineage>
        <taxon>Eukaryota</taxon>
        <taxon>Sar</taxon>
        <taxon>Alveolata</taxon>
        <taxon>Colpodellida</taxon>
        <taxon>Vitrellaceae</taxon>
        <taxon>Vitrella</taxon>
    </lineage>
</organism>
<accession>A0A0G4H5D6</accession>
<proteinExistence type="predicted"/>
<feature type="region of interest" description="Disordered" evidence="1">
    <location>
        <begin position="54"/>
        <end position="81"/>
    </location>
</feature>
<evidence type="ECO:0000313" key="3">
    <source>
        <dbReference type="Proteomes" id="UP000041254"/>
    </source>
</evidence>
<gene>
    <name evidence="2" type="ORF">Vbra_10643</name>
</gene>